<protein>
    <recommendedName>
        <fullName evidence="3">DUF4157 domain-containing protein</fullName>
    </recommendedName>
</protein>
<sequence>MNAARWLGELVWDKVEGIFARAGRWVAGLPTRVARLLVGLWVGLRSVRPWSAEWWRSLGRAATWRAVGRWLGYRLVDVLEILAIGEIYETIVDLVKVNTRRLTEEEIRDASTVFGSSVNLRLVRLDMRALLGPARTKRDYTSFHTINCWREHRRDVLIHELTHVWQYEHAGAIYMPQALHAQFRGAGYHYGGAAGLRAAECGFDGFNREQQAQIVQDFYRLRRGHPDIEVYASFVQNVSTLTPAQLIAGRPA</sequence>
<keyword evidence="2" id="KW-1185">Reference proteome</keyword>
<accession>A0A8J3Z1B1</accession>
<evidence type="ECO:0008006" key="3">
    <source>
        <dbReference type="Google" id="ProtNLM"/>
    </source>
</evidence>
<reference evidence="1" key="1">
    <citation type="submission" date="2021-01" db="EMBL/GenBank/DDBJ databases">
        <title>Whole genome shotgun sequence of Virgisporangium aurantiacum NBRC 16421.</title>
        <authorList>
            <person name="Komaki H."/>
            <person name="Tamura T."/>
        </authorList>
    </citation>
    <scope>NUCLEOTIDE SEQUENCE</scope>
    <source>
        <strain evidence="1">NBRC 16421</strain>
    </source>
</reference>
<dbReference type="RefSeq" id="WP_203992335.1">
    <property type="nucleotide sequence ID" value="NZ_BOPG01000018.1"/>
</dbReference>
<comment type="caution">
    <text evidence="1">The sequence shown here is derived from an EMBL/GenBank/DDBJ whole genome shotgun (WGS) entry which is preliminary data.</text>
</comment>
<dbReference type="Proteomes" id="UP000612585">
    <property type="component" value="Unassembled WGS sequence"/>
</dbReference>
<proteinExistence type="predicted"/>
<evidence type="ECO:0000313" key="1">
    <source>
        <dbReference type="EMBL" id="GIJ55469.1"/>
    </source>
</evidence>
<gene>
    <name evidence="1" type="ORF">Vau01_029850</name>
</gene>
<evidence type="ECO:0000313" key="2">
    <source>
        <dbReference type="Proteomes" id="UP000612585"/>
    </source>
</evidence>
<name>A0A8J3Z1B1_9ACTN</name>
<dbReference type="AlphaFoldDB" id="A0A8J3Z1B1"/>
<dbReference type="EMBL" id="BOPG01000018">
    <property type="protein sequence ID" value="GIJ55469.1"/>
    <property type="molecule type" value="Genomic_DNA"/>
</dbReference>
<organism evidence="1 2">
    <name type="scientific">Virgisporangium aurantiacum</name>
    <dbReference type="NCBI Taxonomy" id="175570"/>
    <lineage>
        <taxon>Bacteria</taxon>
        <taxon>Bacillati</taxon>
        <taxon>Actinomycetota</taxon>
        <taxon>Actinomycetes</taxon>
        <taxon>Micromonosporales</taxon>
        <taxon>Micromonosporaceae</taxon>
        <taxon>Virgisporangium</taxon>
    </lineage>
</organism>